<sequence length="80" mass="9249">MSLTKKDLERKIQELEIRKNQLTKLVNDTTTHLTKINQEFFMVIGSITTMRNLMGEILTKEGADKKNIPPKPKKPTPKKK</sequence>
<proteinExistence type="predicted"/>
<organism evidence="2">
    <name type="scientific">marine sediment metagenome</name>
    <dbReference type="NCBI Taxonomy" id="412755"/>
    <lineage>
        <taxon>unclassified sequences</taxon>
        <taxon>metagenomes</taxon>
        <taxon>ecological metagenomes</taxon>
    </lineage>
</organism>
<gene>
    <name evidence="2" type="ORF">S03H2_30365</name>
</gene>
<reference evidence="2" key="1">
    <citation type="journal article" date="2014" name="Front. Microbiol.">
        <title>High frequency of phylogenetically diverse reductive dehalogenase-homologous genes in deep subseafloor sedimentary metagenomes.</title>
        <authorList>
            <person name="Kawai M."/>
            <person name="Futagami T."/>
            <person name="Toyoda A."/>
            <person name="Takaki Y."/>
            <person name="Nishi S."/>
            <person name="Hori S."/>
            <person name="Arai W."/>
            <person name="Tsubouchi T."/>
            <person name="Morono Y."/>
            <person name="Uchiyama I."/>
            <person name="Ito T."/>
            <person name="Fujiyama A."/>
            <person name="Inagaki F."/>
            <person name="Takami H."/>
        </authorList>
    </citation>
    <scope>NUCLEOTIDE SEQUENCE</scope>
    <source>
        <strain evidence="2">Expedition CK06-06</strain>
    </source>
</reference>
<feature type="region of interest" description="Disordered" evidence="1">
    <location>
        <begin position="59"/>
        <end position="80"/>
    </location>
</feature>
<dbReference type="AlphaFoldDB" id="X1HF23"/>
<comment type="caution">
    <text evidence="2">The sequence shown here is derived from an EMBL/GenBank/DDBJ whole genome shotgun (WGS) entry which is preliminary data.</text>
</comment>
<name>X1HF23_9ZZZZ</name>
<dbReference type="EMBL" id="BARU01018369">
    <property type="protein sequence ID" value="GAH55660.1"/>
    <property type="molecule type" value="Genomic_DNA"/>
</dbReference>
<protein>
    <submittedName>
        <fullName evidence="2">Uncharacterized protein</fullName>
    </submittedName>
</protein>
<feature type="compositionally biased region" description="Basic residues" evidence="1">
    <location>
        <begin position="71"/>
        <end position="80"/>
    </location>
</feature>
<evidence type="ECO:0000256" key="1">
    <source>
        <dbReference type="SAM" id="MobiDB-lite"/>
    </source>
</evidence>
<evidence type="ECO:0000313" key="2">
    <source>
        <dbReference type="EMBL" id="GAH55660.1"/>
    </source>
</evidence>
<accession>X1HF23</accession>